<comment type="similarity">
    <text evidence="2">Belongs to the major facilitator superfamily. Monocarboxylate porter (TC 2.A.1.13) family.</text>
</comment>
<gene>
    <name evidence="5" type="ORF">AMATHDRAFT_906</name>
</gene>
<evidence type="ECO:0000313" key="6">
    <source>
        <dbReference type="Proteomes" id="UP000242287"/>
    </source>
</evidence>
<dbReference type="PANTHER" id="PTHR11360">
    <property type="entry name" value="MONOCARBOXYLATE TRANSPORTER"/>
    <property type="match status" value="1"/>
</dbReference>
<evidence type="ECO:0000313" key="5">
    <source>
        <dbReference type="EMBL" id="PFH53669.1"/>
    </source>
</evidence>
<dbReference type="GO" id="GO:0022857">
    <property type="term" value="F:transmembrane transporter activity"/>
    <property type="evidence" value="ECO:0007669"/>
    <property type="project" value="InterPro"/>
</dbReference>
<feature type="transmembrane region" description="Helical" evidence="3">
    <location>
        <begin position="129"/>
        <end position="151"/>
    </location>
</feature>
<feature type="transmembrane region" description="Helical" evidence="3">
    <location>
        <begin position="34"/>
        <end position="55"/>
    </location>
</feature>
<dbReference type="OrthoDB" id="6499973at2759"/>
<reference evidence="5 6" key="1">
    <citation type="submission" date="2014-02" db="EMBL/GenBank/DDBJ databases">
        <title>Transposable element dynamics among asymbiotic and ectomycorrhizal Amanita fungi.</title>
        <authorList>
            <consortium name="DOE Joint Genome Institute"/>
            <person name="Hess J."/>
            <person name="Skrede I."/>
            <person name="Wolfe B."/>
            <person name="LaButti K."/>
            <person name="Ohm R.A."/>
            <person name="Grigoriev I.V."/>
            <person name="Pringle A."/>
        </authorList>
    </citation>
    <scope>NUCLEOTIDE SEQUENCE [LARGE SCALE GENOMIC DNA]</scope>
    <source>
        <strain evidence="5 6">SKay4041</strain>
    </source>
</reference>
<dbReference type="InterPro" id="IPR020846">
    <property type="entry name" value="MFS_dom"/>
</dbReference>
<evidence type="ECO:0000256" key="3">
    <source>
        <dbReference type="SAM" id="Phobius"/>
    </source>
</evidence>
<dbReference type="PROSITE" id="PS50850">
    <property type="entry name" value="MFS"/>
    <property type="match status" value="1"/>
</dbReference>
<feature type="transmembrane region" description="Helical" evidence="3">
    <location>
        <begin position="364"/>
        <end position="387"/>
    </location>
</feature>
<evidence type="ECO:0000256" key="1">
    <source>
        <dbReference type="ARBA" id="ARBA00004141"/>
    </source>
</evidence>
<feature type="transmembrane region" description="Helical" evidence="3">
    <location>
        <begin position="104"/>
        <end position="123"/>
    </location>
</feature>
<accession>A0A2A9NSZ9</accession>
<evidence type="ECO:0000256" key="2">
    <source>
        <dbReference type="ARBA" id="ARBA00006727"/>
    </source>
</evidence>
<feature type="transmembrane region" description="Helical" evidence="3">
    <location>
        <begin position="163"/>
        <end position="181"/>
    </location>
</feature>
<feature type="transmembrane region" description="Helical" evidence="3">
    <location>
        <begin position="327"/>
        <end position="352"/>
    </location>
</feature>
<dbReference type="SUPFAM" id="SSF103473">
    <property type="entry name" value="MFS general substrate transporter"/>
    <property type="match status" value="1"/>
</dbReference>
<feature type="transmembrane region" description="Helical" evidence="3">
    <location>
        <begin position="238"/>
        <end position="262"/>
    </location>
</feature>
<dbReference type="PANTHER" id="PTHR11360:SF319">
    <property type="entry name" value="MAJOR FACILITATOR SUPERFAMILY (MFS) PROFILE DOMAIN-CONTAINING PROTEIN"/>
    <property type="match status" value="1"/>
</dbReference>
<feature type="transmembrane region" description="Helical" evidence="3">
    <location>
        <begin position="393"/>
        <end position="414"/>
    </location>
</feature>
<dbReference type="GO" id="GO:0016020">
    <property type="term" value="C:membrane"/>
    <property type="evidence" value="ECO:0007669"/>
    <property type="project" value="UniProtKB-SubCell"/>
</dbReference>
<keyword evidence="3" id="KW-0812">Transmembrane</keyword>
<dbReference type="EMBL" id="KZ301972">
    <property type="protein sequence ID" value="PFH53669.1"/>
    <property type="molecule type" value="Genomic_DNA"/>
</dbReference>
<feature type="transmembrane region" description="Helical" evidence="3">
    <location>
        <begin position="300"/>
        <end position="321"/>
    </location>
</feature>
<dbReference type="AlphaFoldDB" id="A0A2A9NSZ9"/>
<feature type="transmembrane region" description="Helical" evidence="3">
    <location>
        <begin position="193"/>
        <end position="217"/>
    </location>
</feature>
<keyword evidence="6" id="KW-1185">Reference proteome</keyword>
<organism evidence="5 6">
    <name type="scientific">Amanita thiersii Skay4041</name>
    <dbReference type="NCBI Taxonomy" id="703135"/>
    <lineage>
        <taxon>Eukaryota</taxon>
        <taxon>Fungi</taxon>
        <taxon>Dikarya</taxon>
        <taxon>Basidiomycota</taxon>
        <taxon>Agaricomycotina</taxon>
        <taxon>Agaricomycetes</taxon>
        <taxon>Agaricomycetidae</taxon>
        <taxon>Agaricales</taxon>
        <taxon>Pluteineae</taxon>
        <taxon>Amanitaceae</taxon>
        <taxon>Amanita</taxon>
    </lineage>
</organism>
<feature type="transmembrane region" description="Helical" evidence="3">
    <location>
        <begin position="274"/>
        <end position="293"/>
    </location>
</feature>
<proteinExistence type="inferred from homology"/>
<comment type="subcellular location">
    <subcellularLocation>
        <location evidence="1">Membrane</location>
        <topology evidence="1">Multi-pass membrane protein</topology>
    </subcellularLocation>
</comment>
<name>A0A2A9NSZ9_9AGAR</name>
<dbReference type="Proteomes" id="UP000242287">
    <property type="component" value="Unassembled WGS sequence"/>
</dbReference>
<sequence>MGGSLKDSQKSVVRLDQKMIKDHTEAHPLGKRRAWMTVFGSFLILNCATGVIHAFGVFEEYYVTTWLTNYTASEISWIGSVQVLLELVIGALGGYIYDAGHCGPMLWGGSFLFTFSILMLSFIKPQQYYQAFLAQAIGLGTGIGFLFVPACTLVSHHFRENKALAIGIILAGGPLGGIIYSSELNIAIDFKGFAWGVRIATLFSGVCLFVGNLLISVPPLPPTTPSERKHSIKSMRDWPYILTVVGSFFVQLETYFPIYFVQLFAKMHGVPEKLTFYSLALINVTNMISRIAVNYYANRFGAINLYIISCVLNGCVIFGMLGCGTPVGLVLFSLFHGLFFGSIISLYPPVVVELAPSEADMGKAVGYAWAPSGIANMIGPPLCAALLGKNYIWWRPVVFAALCFIVGAMIQLIARQIHVQRLKKQEDSSEKADAC</sequence>
<protein>
    <recommendedName>
        <fullName evidence="4">Major facilitator superfamily (MFS) profile domain-containing protein</fullName>
    </recommendedName>
</protein>
<keyword evidence="3" id="KW-1133">Transmembrane helix</keyword>
<dbReference type="InterPro" id="IPR050327">
    <property type="entry name" value="Proton-linked_MCT"/>
</dbReference>
<dbReference type="Gene3D" id="1.20.1250.20">
    <property type="entry name" value="MFS general substrate transporter like domains"/>
    <property type="match status" value="2"/>
</dbReference>
<dbReference type="InterPro" id="IPR036259">
    <property type="entry name" value="MFS_trans_sf"/>
</dbReference>
<dbReference type="Pfam" id="PF07690">
    <property type="entry name" value="MFS_1"/>
    <property type="match status" value="1"/>
</dbReference>
<evidence type="ECO:0000259" key="4">
    <source>
        <dbReference type="PROSITE" id="PS50850"/>
    </source>
</evidence>
<feature type="transmembrane region" description="Helical" evidence="3">
    <location>
        <begin position="75"/>
        <end position="97"/>
    </location>
</feature>
<dbReference type="InterPro" id="IPR011701">
    <property type="entry name" value="MFS"/>
</dbReference>
<keyword evidence="3" id="KW-0472">Membrane</keyword>
<feature type="domain" description="Major facilitator superfamily (MFS) profile" evidence="4">
    <location>
        <begin position="239"/>
        <end position="435"/>
    </location>
</feature>